<comment type="caution">
    <text evidence="6">The sequence shown here is derived from an EMBL/GenBank/DDBJ whole genome shotgun (WGS) entry which is preliminary data.</text>
</comment>
<dbReference type="Pfam" id="PF12840">
    <property type="entry name" value="HTH_20"/>
    <property type="match status" value="1"/>
</dbReference>
<reference evidence="6 7" key="1">
    <citation type="submission" date="2018-03" db="EMBL/GenBank/DDBJ databases">
        <title>Rhodobacter blasticus.</title>
        <authorList>
            <person name="Meyer T.E."/>
            <person name="Miller S."/>
            <person name="Lodha T."/>
            <person name="Gandham S."/>
            <person name="Chintalapati S."/>
            <person name="Chintalapati V.R."/>
        </authorList>
    </citation>
    <scope>NUCLEOTIDE SEQUENCE [LARGE SCALE GENOMIC DNA]</scope>
    <source>
        <strain evidence="6 7">DSM 2131</strain>
    </source>
</reference>
<evidence type="ECO:0000256" key="3">
    <source>
        <dbReference type="ARBA" id="ARBA00023163"/>
    </source>
</evidence>
<dbReference type="SMART" id="SM00418">
    <property type="entry name" value="HTH_ARSR"/>
    <property type="match status" value="1"/>
</dbReference>
<dbReference type="PANTHER" id="PTHR43132:SF2">
    <property type="entry name" value="ARSENICAL RESISTANCE OPERON REPRESSOR ARSR-RELATED"/>
    <property type="match status" value="1"/>
</dbReference>
<dbReference type="PRINTS" id="PR00778">
    <property type="entry name" value="HTHARSR"/>
</dbReference>
<gene>
    <name evidence="6" type="ORF">C5F44_08365</name>
</gene>
<evidence type="ECO:0000256" key="4">
    <source>
        <dbReference type="SAM" id="MobiDB-lite"/>
    </source>
</evidence>
<keyword evidence="1" id="KW-0805">Transcription regulation</keyword>
<dbReference type="EMBL" id="PZKE01000006">
    <property type="protein sequence ID" value="PTE14876.1"/>
    <property type="molecule type" value="Genomic_DNA"/>
</dbReference>
<dbReference type="InterPro" id="IPR036388">
    <property type="entry name" value="WH-like_DNA-bd_sf"/>
</dbReference>
<evidence type="ECO:0000313" key="7">
    <source>
        <dbReference type="Proteomes" id="UP000241362"/>
    </source>
</evidence>
<dbReference type="GO" id="GO:0003677">
    <property type="term" value="F:DNA binding"/>
    <property type="evidence" value="ECO:0007669"/>
    <property type="project" value="UniProtKB-KW"/>
</dbReference>
<evidence type="ECO:0000256" key="2">
    <source>
        <dbReference type="ARBA" id="ARBA00023125"/>
    </source>
</evidence>
<sequence length="133" mass="14155">MEQSKALAALSALAHGDRLDLIRLLVQTGDGGLPAGEIARTLGLSASRLSFHLSALEQAGLLRSQKVARNVIYAVDAAGLGAIIAYLLNDCCMEHPEVVACCRHDRPDIPAEARLRRPFRLPEGQGAEGSTKT</sequence>
<dbReference type="PROSITE" id="PS50987">
    <property type="entry name" value="HTH_ARSR_2"/>
    <property type="match status" value="1"/>
</dbReference>
<evidence type="ECO:0000256" key="1">
    <source>
        <dbReference type="ARBA" id="ARBA00023015"/>
    </source>
</evidence>
<evidence type="ECO:0000259" key="5">
    <source>
        <dbReference type="PROSITE" id="PS50987"/>
    </source>
</evidence>
<protein>
    <submittedName>
        <fullName evidence="6">Transcriptional regulator</fullName>
    </submittedName>
</protein>
<feature type="region of interest" description="Disordered" evidence="4">
    <location>
        <begin position="113"/>
        <end position="133"/>
    </location>
</feature>
<dbReference type="InterPro" id="IPR001845">
    <property type="entry name" value="HTH_ArsR_DNA-bd_dom"/>
</dbReference>
<dbReference type="GO" id="GO:0003700">
    <property type="term" value="F:DNA-binding transcription factor activity"/>
    <property type="evidence" value="ECO:0007669"/>
    <property type="project" value="InterPro"/>
</dbReference>
<dbReference type="InterPro" id="IPR011991">
    <property type="entry name" value="ArsR-like_HTH"/>
</dbReference>
<keyword evidence="3" id="KW-0804">Transcription</keyword>
<dbReference type="NCBIfam" id="NF033788">
    <property type="entry name" value="HTH_metalloreg"/>
    <property type="match status" value="1"/>
</dbReference>
<keyword evidence="7" id="KW-1185">Reference proteome</keyword>
<feature type="domain" description="HTH arsR-type" evidence="5">
    <location>
        <begin position="1"/>
        <end position="95"/>
    </location>
</feature>
<name>A0A2T4JAE0_FUSBL</name>
<dbReference type="AlphaFoldDB" id="A0A2T4JAE0"/>
<dbReference type="CDD" id="cd00090">
    <property type="entry name" value="HTH_ARSR"/>
    <property type="match status" value="1"/>
</dbReference>
<keyword evidence="2" id="KW-0238">DNA-binding</keyword>
<proteinExistence type="predicted"/>
<dbReference type="Gene3D" id="1.10.10.10">
    <property type="entry name" value="Winged helix-like DNA-binding domain superfamily/Winged helix DNA-binding domain"/>
    <property type="match status" value="1"/>
</dbReference>
<dbReference type="InterPro" id="IPR051011">
    <property type="entry name" value="Metal_resp_trans_reg"/>
</dbReference>
<dbReference type="Proteomes" id="UP000241362">
    <property type="component" value="Unassembled WGS sequence"/>
</dbReference>
<accession>A0A2T4JAE0</accession>
<dbReference type="SUPFAM" id="SSF46785">
    <property type="entry name" value="Winged helix' DNA-binding domain"/>
    <property type="match status" value="1"/>
</dbReference>
<dbReference type="InterPro" id="IPR036390">
    <property type="entry name" value="WH_DNA-bd_sf"/>
</dbReference>
<evidence type="ECO:0000313" key="6">
    <source>
        <dbReference type="EMBL" id="PTE14876.1"/>
    </source>
</evidence>
<organism evidence="6 7">
    <name type="scientific">Fuscovulum blasticum DSM 2131</name>
    <dbReference type="NCBI Taxonomy" id="1188250"/>
    <lineage>
        <taxon>Bacteria</taxon>
        <taxon>Pseudomonadati</taxon>
        <taxon>Pseudomonadota</taxon>
        <taxon>Alphaproteobacteria</taxon>
        <taxon>Rhodobacterales</taxon>
        <taxon>Paracoccaceae</taxon>
        <taxon>Pseudogemmobacter</taxon>
    </lineage>
</organism>
<dbReference type="PANTHER" id="PTHR43132">
    <property type="entry name" value="ARSENICAL RESISTANCE OPERON REPRESSOR ARSR-RELATED"/>
    <property type="match status" value="1"/>
</dbReference>